<dbReference type="AlphaFoldDB" id="A0A1H7J452"/>
<organism evidence="1 2">
    <name type="scientific">Nonomuraea pusilla</name>
    <dbReference type="NCBI Taxonomy" id="46177"/>
    <lineage>
        <taxon>Bacteria</taxon>
        <taxon>Bacillati</taxon>
        <taxon>Actinomycetota</taxon>
        <taxon>Actinomycetes</taxon>
        <taxon>Streptosporangiales</taxon>
        <taxon>Streptosporangiaceae</taxon>
        <taxon>Nonomuraea</taxon>
    </lineage>
</organism>
<keyword evidence="2" id="KW-1185">Reference proteome</keyword>
<dbReference type="Gene3D" id="2.30.110.10">
    <property type="entry name" value="Electron Transport, Fmn-binding Protein, Chain A"/>
    <property type="match status" value="1"/>
</dbReference>
<dbReference type="STRING" id="46177.SAMN05660976_01015"/>
<dbReference type="EMBL" id="FOBF01000002">
    <property type="protein sequence ID" value="SEK69448.1"/>
    <property type="molecule type" value="Genomic_DNA"/>
</dbReference>
<dbReference type="RefSeq" id="WP_091098620.1">
    <property type="nucleotide sequence ID" value="NZ_FOBF01000002.1"/>
</dbReference>
<protein>
    <submittedName>
        <fullName evidence="1">Nitroimidazol reductase NimA, pyridoxamine 5'-phosphate oxidase superfamily</fullName>
    </submittedName>
</protein>
<dbReference type="InterPro" id="IPR024747">
    <property type="entry name" value="Pyridox_Oxase-rel"/>
</dbReference>
<dbReference type="InterPro" id="IPR012349">
    <property type="entry name" value="Split_barrel_FMN-bd"/>
</dbReference>
<accession>A0A1H7J452</accession>
<dbReference type="SUPFAM" id="SSF50475">
    <property type="entry name" value="FMN-binding split barrel"/>
    <property type="match status" value="1"/>
</dbReference>
<dbReference type="Pfam" id="PF12900">
    <property type="entry name" value="Pyridox_ox_2"/>
    <property type="match status" value="1"/>
</dbReference>
<gene>
    <name evidence="1" type="ORF">SAMN05660976_01015</name>
</gene>
<reference evidence="1 2" key="1">
    <citation type="submission" date="2016-10" db="EMBL/GenBank/DDBJ databases">
        <authorList>
            <person name="de Groot N.N."/>
        </authorList>
    </citation>
    <scope>NUCLEOTIDE SEQUENCE [LARGE SCALE GENOMIC DNA]</scope>
    <source>
        <strain evidence="1 2">DSM 43357</strain>
    </source>
</reference>
<evidence type="ECO:0000313" key="2">
    <source>
        <dbReference type="Proteomes" id="UP000198953"/>
    </source>
</evidence>
<evidence type="ECO:0000313" key="1">
    <source>
        <dbReference type="EMBL" id="SEK69448.1"/>
    </source>
</evidence>
<dbReference type="OrthoDB" id="3212118at2"/>
<dbReference type="Proteomes" id="UP000198953">
    <property type="component" value="Unassembled WGS sequence"/>
</dbReference>
<proteinExistence type="predicted"/>
<name>A0A1H7J452_9ACTN</name>
<sequence length="157" mass="16882">MGAAGGADEAGASRIQTMDSDSCLLLLRSVAIGRLAWSTADLEAVVIPVNFALDGRTVVVKTTRGGELVEAVEAGRTLTFEADDMEPALRTGWSVLVTGRAELVTDPGVVHYLERLRLAPWARLPDPLFVRLVPERVTGRRLPMHPGGVTAERLDEP</sequence>